<dbReference type="Proteomes" id="UP001189143">
    <property type="component" value="Unassembled WGS sequence"/>
</dbReference>
<reference evidence="2" key="1">
    <citation type="submission" date="2022-10" db="EMBL/GenBank/DDBJ databases">
        <authorList>
            <person name="Aires J."/>
            <person name="Mesa V."/>
        </authorList>
    </citation>
    <scope>NUCLEOTIDE SEQUENCE</scope>
    <source>
        <strain evidence="2">Clostridium neonatale JD116</strain>
    </source>
</reference>
<dbReference type="AlphaFoldDB" id="A0AAD1YHI3"/>
<feature type="region of interest" description="Disordered" evidence="1">
    <location>
        <begin position="1"/>
        <end position="44"/>
    </location>
</feature>
<dbReference type="EMBL" id="CAMTCP010000183">
    <property type="protein sequence ID" value="CAI3580310.1"/>
    <property type="molecule type" value="Genomic_DNA"/>
</dbReference>
<organism evidence="2 3">
    <name type="scientific">Clostridium neonatale</name>
    <dbReference type="NCBI Taxonomy" id="137838"/>
    <lineage>
        <taxon>Bacteria</taxon>
        <taxon>Bacillati</taxon>
        <taxon>Bacillota</taxon>
        <taxon>Clostridia</taxon>
        <taxon>Eubacteriales</taxon>
        <taxon>Clostridiaceae</taxon>
        <taxon>Clostridium</taxon>
    </lineage>
</organism>
<comment type="caution">
    <text evidence="2">The sequence shown here is derived from an EMBL/GenBank/DDBJ whole genome shotgun (WGS) entry which is preliminary data.</text>
</comment>
<name>A0AAD1YHI3_9CLOT</name>
<evidence type="ECO:0000313" key="2">
    <source>
        <dbReference type="EMBL" id="CAI3580310.1"/>
    </source>
</evidence>
<accession>A0AAD1YHI3</accession>
<proteinExistence type="predicted"/>
<feature type="compositionally biased region" description="Polar residues" evidence="1">
    <location>
        <begin position="1"/>
        <end position="10"/>
    </location>
</feature>
<gene>
    <name evidence="2" type="ORF">CNEO2_2650001</name>
</gene>
<sequence length="44" mass="5086">MRSLMTSSTRNRNDFSSEHTKMYVNVKNHEDDEVIDGSKQANVL</sequence>
<protein>
    <submittedName>
        <fullName evidence="2">Uncharacterized protein</fullName>
    </submittedName>
</protein>
<evidence type="ECO:0000313" key="3">
    <source>
        <dbReference type="Proteomes" id="UP001189143"/>
    </source>
</evidence>
<evidence type="ECO:0000256" key="1">
    <source>
        <dbReference type="SAM" id="MobiDB-lite"/>
    </source>
</evidence>
<feature type="compositionally biased region" description="Basic and acidic residues" evidence="1">
    <location>
        <begin position="11"/>
        <end position="21"/>
    </location>
</feature>